<dbReference type="InParanoid" id="A0A6P8ZQ22"/>
<reference evidence="11" key="1">
    <citation type="submission" date="2025-08" db="UniProtKB">
        <authorList>
            <consortium name="RefSeq"/>
        </authorList>
    </citation>
    <scope>IDENTIFICATION</scope>
    <source>
        <tissue evidence="11">Total insect</tissue>
    </source>
</reference>
<evidence type="ECO:0000256" key="9">
    <source>
        <dbReference type="SAM" id="MobiDB-lite"/>
    </source>
</evidence>
<dbReference type="FunCoup" id="A0A6P8ZQ22">
    <property type="interactions" value="57"/>
</dbReference>
<evidence type="ECO:0000256" key="3">
    <source>
        <dbReference type="ARBA" id="ARBA00022490"/>
    </source>
</evidence>
<dbReference type="GO" id="GO:0035869">
    <property type="term" value="C:ciliary transition zone"/>
    <property type="evidence" value="ECO:0007669"/>
    <property type="project" value="TreeGrafter"/>
</dbReference>
<feature type="coiled-coil region" evidence="8">
    <location>
        <begin position="754"/>
        <end position="781"/>
    </location>
</feature>
<name>A0A6P8ZQ22_THRPL</name>
<evidence type="ECO:0000256" key="6">
    <source>
        <dbReference type="ARBA" id="ARBA00023212"/>
    </source>
</evidence>
<feature type="coiled-coil region" evidence="8">
    <location>
        <begin position="1155"/>
        <end position="1189"/>
    </location>
</feature>
<feature type="compositionally biased region" description="Basic and acidic residues" evidence="9">
    <location>
        <begin position="1470"/>
        <end position="1480"/>
    </location>
</feature>
<feature type="coiled-coil region" evidence="8">
    <location>
        <begin position="917"/>
        <end position="955"/>
    </location>
</feature>
<feature type="region of interest" description="Disordered" evidence="9">
    <location>
        <begin position="1378"/>
        <end position="1401"/>
    </location>
</feature>
<keyword evidence="10" id="KW-1185">Reference proteome</keyword>
<dbReference type="GO" id="GO:0097711">
    <property type="term" value="P:ciliary basal body-plasma membrane docking"/>
    <property type="evidence" value="ECO:0007669"/>
    <property type="project" value="TreeGrafter"/>
</dbReference>
<feature type="coiled-coil region" evidence="8">
    <location>
        <begin position="1408"/>
        <end position="1449"/>
    </location>
</feature>
<dbReference type="Proteomes" id="UP000515158">
    <property type="component" value="Unplaced"/>
</dbReference>
<feature type="compositionally biased region" description="Pro residues" evidence="9">
    <location>
        <begin position="1387"/>
        <end position="1396"/>
    </location>
</feature>
<dbReference type="GO" id="GO:0034451">
    <property type="term" value="C:centriolar satellite"/>
    <property type="evidence" value="ECO:0007669"/>
    <property type="project" value="TreeGrafter"/>
</dbReference>
<evidence type="ECO:0000256" key="1">
    <source>
        <dbReference type="ARBA" id="ARBA00004120"/>
    </source>
</evidence>
<keyword evidence="5 8" id="KW-0175">Coiled coil</keyword>
<gene>
    <name evidence="11" type="primary">LOC117647464</name>
</gene>
<comment type="subcellular location">
    <subcellularLocation>
        <location evidence="1">Cytoplasm</location>
        <location evidence="1">Cytoskeleton</location>
        <location evidence="1">Cilium basal body</location>
    </subcellularLocation>
    <subcellularLocation>
        <location evidence="2">Cytoplasm</location>
        <location evidence="2">Cytoskeleton</location>
        <location evidence="2">Microtubule organizing center</location>
        <location evidence="2">Centrosome</location>
    </subcellularLocation>
</comment>
<feature type="coiled-coil region" evidence="8">
    <location>
        <begin position="1492"/>
        <end position="1551"/>
    </location>
</feature>
<feature type="coiled-coil region" evidence="8">
    <location>
        <begin position="1303"/>
        <end position="1330"/>
    </location>
</feature>
<evidence type="ECO:0000256" key="8">
    <source>
        <dbReference type="SAM" id="Coils"/>
    </source>
</evidence>
<keyword evidence="4" id="KW-0970">Cilium biogenesis/degradation</keyword>
<dbReference type="GO" id="GO:1905515">
    <property type="term" value="P:non-motile cilium assembly"/>
    <property type="evidence" value="ECO:0007669"/>
    <property type="project" value="TreeGrafter"/>
</dbReference>
<feature type="coiled-coil region" evidence="8">
    <location>
        <begin position="651"/>
        <end position="699"/>
    </location>
</feature>
<evidence type="ECO:0000256" key="4">
    <source>
        <dbReference type="ARBA" id="ARBA00022794"/>
    </source>
</evidence>
<feature type="coiled-coil region" evidence="8">
    <location>
        <begin position="1978"/>
        <end position="2005"/>
    </location>
</feature>
<evidence type="ECO:0000313" key="11">
    <source>
        <dbReference type="RefSeq" id="XP_034245099.1"/>
    </source>
</evidence>
<feature type="coiled-coil region" evidence="8">
    <location>
        <begin position="1576"/>
        <end position="1610"/>
    </location>
</feature>
<keyword evidence="7" id="KW-0966">Cell projection</keyword>
<dbReference type="KEGG" id="tpal:117647464"/>
<accession>A0A6P8ZQ22</accession>
<dbReference type="PANTHER" id="PTHR18879:SF20">
    <property type="entry name" value="CENTROSOMAL PROTEIN OF 290 KDA"/>
    <property type="match status" value="1"/>
</dbReference>
<feature type="region of interest" description="Disordered" evidence="9">
    <location>
        <begin position="1641"/>
        <end position="1661"/>
    </location>
</feature>
<dbReference type="GeneID" id="117647464"/>
<feature type="coiled-coil region" evidence="8">
    <location>
        <begin position="463"/>
        <end position="555"/>
    </location>
</feature>
<proteinExistence type="predicted"/>
<dbReference type="PANTHER" id="PTHR18879">
    <property type="entry name" value="CENTROSOMAL PROTEIN OF 290 KDA"/>
    <property type="match status" value="1"/>
</dbReference>
<evidence type="ECO:0000256" key="2">
    <source>
        <dbReference type="ARBA" id="ARBA00004300"/>
    </source>
</evidence>
<protein>
    <submittedName>
        <fullName evidence="11">Centrosomal protein of 290 kDa-like isoform X1</fullName>
    </submittedName>
</protein>
<dbReference type="InterPro" id="IPR026201">
    <property type="entry name" value="Cep290"/>
</dbReference>
<keyword evidence="6" id="KW-0206">Cytoskeleton</keyword>
<keyword evidence="3" id="KW-0963">Cytoplasm</keyword>
<dbReference type="RefSeq" id="XP_034245099.1">
    <property type="nucleotide sequence ID" value="XM_034389208.1"/>
</dbReference>
<feature type="region of interest" description="Disordered" evidence="9">
    <location>
        <begin position="172"/>
        <end position="192"/>
    </location>
</feature>
<evidence type="ECO:0000256" key="7">
    <source>
        <dbReference type="ARBA" id="ARBA00023273"/>
    </source>
</evidence>
<sequence>MKMDLIDLLSVEAEQLTEDEKDETCLTLSQAELGKLTDTQDLKNAVNLLQGLLKFKVEQVVSLTLELDELAAKQGAEEAQFIQEIEELRSQLSKSPREHVQNGDTEDDLRQLLQESEINAQRLLAEVQAQEQEQVSNKMEMEKLESQLAVLENDRLSLKRELAALQEEIQNRHKDVESDAQEPKKQHRQLVESLRQKNKHLSSLLNDVEASEKENIVLREKLTNIKIELSEATKSIMHTTGEIVTLQITKEEQAEKVRYLEQMCEALRHQVTELVQEKEKRDSELETFQMEIDIRVEEWKKIVATKEKELSDLRDQLAHQSVKGQYIMKSCESDQIVLLSQTLQKRELQIDELQAQLSQATKDLNETTSLLENMHRSSELSQVDPHIQVAEVSQKQLLAAEDKIKMLEEKLRNAEEDADGKSEEITKMIIQLRSYEAGEFGLTEALAQIKELSQQRMVRDKHIEQLVETANQLQNTYDSLQEENLTLREQLHISPEDHVKTSTKVLKTKEENIVKVHQQQIDRLEEDLISAKMDRRALTQQVLALSKQLQGLENQPPEVQRTSNKQQIRSQADARAAARKIRALQQEQHQSSIERQSLVEENEALRQGLHDILDSVHNQDGQSNVRLESKVLEHLLHALDSRHISGWYHPAMRIQAKVNAVEGNNEALREQLHSMREEESRTQNELHKAKLRIAELEEISKDPLNKKEVFSSDTKTSGFQLPAELSSHGLDVISKMNKHLLQVLHELELDKTQVSETLNVHKELQLQLEELVSQLAHAVQQHNVDKENWVEEKSGFVEQLDLMQANLAASDAKVFHLTALLDKFSDQDDVKKEMVKDFLECAALRADKQRCERMAKAAQHWAENAKAQVRIIKSEWNASKQWILKNFGDLLQFKKNSLSQLSELEAMLANSVPLSSLKAANKHADESTAKYEDLLRRHEILVNKTDQEVQKLVSELELERKMRHDLVKQFESLNQKFWAKNLPNDASVQELGVQLSGVEGEVLREKQLAYHAEKMCDIVKEEVKQVSKRCCALEEEVMTLLDANQKLKLELSKESSLAPVHLNEKSDVEIELATKKAEVLELQASRKHLQELANISQAQVQMLDQLHQRSELQLDSLRQVLYKLQGETDLGFEIARLGEELCAAQISESAAWNQISSLERQRNEALSSCEKQAKEIEELESKLSTEKLQYVQQCKKMQEKMVAANEGSEHNLPLSFFNLVVRAFAQRSEECRTLWKDLQVAKEELVSLTLVAEEKKVSCQQTLELQNALLASHSDVDCQRRMESWANALTDFKIKDLKSSRLCDVMKATLKQTEERLESQETLLSSIEQQLLFLDIRKVPASTDQDFGRAPSQDTQKVTPINKTVDMPLDVEANLKSNPIETRVESPPSPAKPPPTDAMVRKESQDNEVLLKEQIVFLKEEIKNLTALLRETETELGSYRKTCSDLQQSLHKENTSLQTSNQDPPTAKSPPKDAVEAEETEKNDCIVPIYDKVALQATVESLQNIIMQKENTISRYQKFLGDVREEDARIISALQEHLRVQQAELTAQEQAYVRLKISTRHLTLEANADINSKTCLDSHLARTNELEDDVALLKAKVSSLLTEVQNKQQDASYWSSVAQQHLSTIEDLNIKLSEQKSSDKRSSFCLPVHDTSSKSTNLLPPNKVEQDKQEFKGFKNIDRLSKFKSNQVQMQINTELADLRNKILQMEEQERHYKNEIQRLKDQIPIYSRRAQQILSGPLRPEREEELLKKIGCLEQQLEHQKTEHEKILAQRVQLETKKIKSVENVARWDERKKHQLQIDRLKNSLHEHTEESVLLHDKVERLHGRVHRLEREKQALEHQIRNLHHVQQDKALLEGQLKKMESSRISQCMLDELQRERDKLCAEVQILKAKDAMRGHRCKDECHSDNVQKERAELLKANLELECENLEMKLELEKLQSETMCLRHKVSHLERLLLDTHGQRTLGTLPDGTQDLLVTENKILQQKVQQLVQQLDSTNHHLRTLENNKDNGRITALQTELDQKCELLRKVKTLLERAAIKERQLSEQVYKLEAKIAKK</sequence>
<feature type="compositionally biased region" description="Polar residues" evidence="9">
    <location>
        <begin position="1453"/>
        <end position="1464"/>
    </location>
</feature>
<dbReference type="OrthoDB" id="6351660at2759"/>
<feature type="coiled-coil region" evidence="8">
    <location>
        <begin position="1689"/>
        <end position="1953"/>
    </location>
</feature>
<dbReference type="GO" id="GO:1905349">
    <property type="term" value="P:ciliary transition zone assembly"/>
    <property type="evidence" value="ECO:0007669"/>
    <property type="project" value="TreeGrafter"/>
</dbReference>
<evidence type="ECO:0000256" key="5">
    <source>
        <dbReference type="ARBA" id="ARBA00023054"/>
    </source>
</evidence>
<feature type="region of interest" description="Disordered" evidence="9">
    <location>
        <begin position="1453"/>
        <end position="1480"/>
    </location>
</feature>
<organism evidence="11">
    <name type="scientific">Thrips palmi</name>
    <name type="common">Melon thrips</name>
    <dbReference type="NCBI Taxonomy" id="161013"/>
    <lineage>
        <taxon>Eukaryota</taxon>
        <taxon>Metazoa</taxon>
        <taxon>Ecdysozoa</taxon>
        <taxon>Arthropoda</taxon>
        <taxon>Hexapoda</taxon>
        <taxon>Insecta</taxon>
        <taxon>Pterygota</taxon>
        <taxon>Neoptera</taxon>
        <taxon>Paraneoptera</taxon>
        <taxon>Thysanoptera</taxon>
        <taxon>Terebrantia</taxon>
        <taxon>Thripoidea</taxon>
        <taxon>Thripidae</taxon>
        <taxon>Thrips</taxon>
    </lineage>
</organism>
<feature type="compositionally biased region" description="Basic and acidic residues" evidence="9">
    <location>
        <begin position="172"/>
        <end position="184"/>
    </location>
</feature>
<evidence type="ECO:0000313" key="10">
    <source>
        <dbReference type="Proteomes" id="UP000515158"/>
    </source>
</evidence>